<proteinExistence type="predicted"/>
<feature type="compositionally biased region" description="Basic and acidic residues" evidence="2">
    <location>
        <begin position="1858"/>
        <end position="1878"/>
    </location>
</feature>
<comment type="caution">
    <text evidence="4">The sequence shown here is derived from an EMBL/GenBank/DDBJ whole genome shotgun (WGS) entry which is preliminary data.</text>
</comment>
<dbReference type="PANTHER" id="PTHR33775:SF2">
    <property type="entry name" value="CARDIAC-ENRICHED FHL2-INTERACTING PROTEIN"/>
    <property type="match status" value="1"/>
</dbReference>
<dbReference type="GO" id="GO:0030018">
    <property type="term" value="C:Z disc"/>
    <property type="evidence" value="ECO:0007669"/>
    <property type="project" value="TreeGrafter"/>
</dbReference>
<feature type="compositionally biased region" description="Basic and acidic residues" evidence="2">
    <location>
        <begin position="1191"/>
        <end position="1201"/>
    </location>
</feature>
<feature type="compositionally biased region" description="Basic and acidic residues" evidence="2">
    <location>
        <begin position="1164"/>
        <end position="1175"/>
    </location>
</feature>
<protein>
    <submittedName>
        <fullName evidence="4">Uncharacterized protein LOC122971195</fullName>
    </submittedName>
</protein>
<feature type="compositionally biased region" description="Basic residues" evidence="2">
    <location>
        <begin position="1770"/>
        <end position="1783"/>
    </location>
</feature>
<evidence type="ECO:0000256" key="1">
    <source>
        <dbReference type="SAM" id="Coils"/>
    </source>
</evidence>
<feature type="compositionally biased region" description="Basic and acidic residues" evidence="2">
    <location>
        <begin position="1805"/>
        <end position="1821"/>
    </location>
</feature>
<feature type="compositionally biased region" description="Polar residues" evidence="2">
    <location>
        <begin position="1550"/>
        <end position="1559"/>
    </location>
</feature>
<evidence type="ECO:0000313" key="4">
    <source>
        <dbReference type="EMBL" id="CAK6961765.1"/>
    </source>
</evidence>
<feature type="region of interest" description="Disordered" evidence="2">
    <location>
        <begin position="463"/>
        <end position="504"/>
    </location>
</feature>
<dbReference type="InterPro" id="IPR052303">
    <property type="entry name" value="CEFIP"/>
</dbReference>
<feature type="compositionally biased region" description="Basic and acidic residues" evidence="2">
    <location>
        <begin position="314"/>
        <end position="325"/>
    </location>
</feature>
<feature type="region of interest" description="Disordered" evidence="2">
    <location>
        <begin position="1926"/>
        <end position="1999"/>
    </location>
</feature>
<feature type="region of interest" description="Disordered" evidence="2">
    <location>
        <begin position="273"/>
        <end position="358"/>
    </location>
</feature>
<feature type="compositionally biased region" description="Basic and acidic residues" evidence="2">
    <location>
        <begin position="1637"/>
        <end position="1648"/>
    </location>
</feature>
<sequence length="2145" mass="240214">MTCVEKRHMSHRMGSMLHHRFPNGFTDLFMDETDREVSTLTDRAFRSLCIGDDAVYNDEFLYGYSPFSCHKPLAGEPLKKTHHKESKKQGQNKNDRKVMPGHGQQKNISNMSSFLKALSATEENCEGMLKIKNGGMTDSNGESWDKSALRSIQRELSDFSSDYHNNLTDGYHKNHHRRNTGDGSSNKTGKDALLSGKSSKIKNGKSTVKLRKLNIKNFFLHSEFSPFQTWRDFNQFPFGQEDTVTSILPTDNIPKWYDLPFYKELREAHRKETLHTEETQSCQTAAVELPPPTAPKPIPPPSPPKVLPKPSASRNEKRCSSDRGDGSTAPWRRNRSRANSTVSVNQPGIPSQDNCSTTVNESPLLLKKEARSVEVKAVEEVSSLASTPFSICQLMTPLIPSRQPTETSEILQAVLSPSALDLPLRPHSEAKLTPEPPVKRDSYKSLASSILFNLKDNRKRVKSRYSPPKFKTLEVPEGGSQSPQSDHLKHPLGSDGNASGLSTPAISKDGQIVCSPLLQSPTVGLTKHNIDQPQSDDYLLSNLLQTKREGSLGEENPVSSFIHSKKNKSPITKKQNYPSLNLYKKTSPVDTDMKYLQVPQSSSVPVHIDQPIETNRLSLLMQNKEISLKSLPTNIGLSPNTLNVNKDNTPIISPHALEKEGLSSNISVGKRPPNVPDKAKQPVKDIKEKDSGTQPISSKERDTSGQSMRTIEVIRAAREAINATKNKALFVAQPESINKPISDIEELNEKETDEKIANSEEMVSSRRESSVAENSDILSQSGSEGSDATLTGKNGNVKREPPPVPKRNFTKSDIQLPLDKQHTYNIEKLTNGDLGEAKLDLPAKVSESVQKRGNLKHIFAARQNNYIKCQRYAVTDDQQGEKYKEGDPKVNTGAEKDEETISLKEMRDSENIINDLHALKELERARLGDRIHENAKNKLGVTNIDEEARAKNDLISRELRNIKKGMLSMRGNTSAKRELFAKKEKEQNKSEAFSKIDSNVIVNKAVINDNYDRAKFALEEIITERQIRRNKMTEHDANPIFEENAGVESYVPKVQQCKKAMTDSLTESKEKEKDLKERLGDLRDHNHMRQILSQTEPRLGESHRSGGRVALPGMDKVDNETDTLLNNKAKYVTDKLTDNPCYVADNSEVVNLTHMVRQVSENTREDLFNENEGNKLDAPPVPPRSKKGANRRNDTISKETDSLEDVVVENTFDNDKIPEKGEPHLVKEIRSTGSGKKDVDSDWFIKEVLPSPSETSSNEQMCDVVNNANLKSITSTEFRGNEYKTNNLQTDMSPTMESIFVNNNVKAQETCKVKRKAPLKPDNLTMPDEYVTKSLVADEEPDKIYTASEEVNVDAEALSEIPRNIISPLLLVNGVSVTQSPPDQASLSSKSSYFSVESALHRNTETENSIGEAEELDEFGENVSTRKSKQKSDRAELDYYSLSDHESEPELVKQPIKNPQKESGCMYKEGKERENTIAGQSLSNDDNNQTPVSPYNVFSPTLGVPALFNVKDNTFSNKLKKTGQPWSPRGSLSGSERGEEEKPEIPLANGTVTSDNTSMADEIFKPKEILSNHSTPLLLSPSNLQSDNPKKPQVGGFLEVPQEEGRASGLSPSSEGVESLTASTADAAEDMGVNADKPADREVSKVPSEHSGSTCSGNESQTGLPKPPTVLPKSEKAVLKAIKLTNRRMKKEEAHKSSQKSSQSSSKHKSDRHKSEAKSSSSRNGKSSEKKQSEKMEDGHHLNESHHGKTSNDRSEPVAYERRGHDSEHQHHHRTEMRHRSRRQSHDSIKSNNQNNEPLPTISNDRSEPVACERRGHESEHQHHHRTEMRHRSRRQSHDSVKSNNHNNEPLPTVAAERQGRRNDRHIRDKPEQRHYSSDRVISNVPVYKAHVSDRPMSDRPFNRSQSIDRYLGDKVERRLSADMSVNEKLDSRSQRIEKSIMDELQQRGRARDKASRDNPLRRSHSIDTYSSDASHPSILSRQSSHTSHTSQLSRQSSIEHTIVTQSIPMTQRKLLQDPDSGQFFFVDMPVQVKTKTFFDPETGNYVQLPVQPPEGAVLKPSPMEVLTPPLVVYHSFVPVPLSPMAQNASVKAPHVEPEEFELRHLDRSKQMHCKDGNPYLEPVFSQHDHTFGDFLGTEELDCPS</sequence>
<feature type="region of interest" description="Disordered" evidence="2">
    <location>
        <begin position="75"/>
        <end position="108"/>
    </location>
</feature>
<feature type="compositionally biased region" description="Polar residues" evidence="2">
    <location>
        <begin position="776"/>
        <end position="794"/>
    </location>
</feature>
<keyword evidence="5" id="KW-1185">Reference proteome</keyword>
<dbReference type="Proteomes" id="UP001314229">
    <property type="component" value="Unassembled WGS sequence"/>
</dbReference>
<feature type="compositionally biased region" description="Polar residues" evidence="2">
    <location>
        <begin position="1610"/>
        <end position="1624"/>
    </location>
</feature>
<feature type="coiled-coil region" evidence="1">
    <location>
        <begin position="1058"/>
        <end position="1085"/>
    </location>
</feature>
<feature type="compositionally biased region" description="Basic and acidic residues" evidence="2">
    <location>
        <begin position="677"/>
        <end position="691"/>
    </location>
</feature>
<feature type="compositionally biased region" description="Basic and acidic residues" evidence="2">
    <location>
        <begin position="1726"/>
        <end position="1769"/>
    </location>
</feature>
<organism evidence="4 5">
    <name type="scientific">Scomber scombrus</name>
    <name type="common">Atlantic mackerel</name>
    <name type="synonym">Scomber vernalis</name>
    <dbReference type="NCBI Taxonomy" id="13677"/>
    <lineage>
        <taxon>Eukaryota</taxon>
        <taxon>Metazoa</taxon>
        <taxon>Chordata</taxon>
        <taxon>Craniata</taxon>
        <taxon>Vertebrata</taxon>
        <taxon>Euteleostomi</taxon>
        <taxon>Actinopterygii</taxon>
        <taxon>Neopterygii</taxon>
        <taxon>Teleostei</taxon>
        <taxon>Neoteleostei</taxon>
        <taxon>Acanthomorphata</taxon>
        <taxon>Pelagiaria</taxon>
        <taxon>Scombriformes</taxon>
        <taxon>Scombridae</taxon>
        <taxon>Scomber</taxon>
    </lineage>
</organism>
<feature type="region of interest" description="Disordered" evidence="2">
    <location>
        <begin position="1574"/>
        <end position="1883"/>
    </location>
</feature>
<dbReference type="GO" id="GO:0070886">
    <property type="term" value="P:positive regulation of calcineurin-NFAT signaling cascade"/>
    <property type="evidence" value="ECO:0007669"/>
    <property type="project" value="TreeGrafter"/>
</dbReference>
<feature type="region of interest" description="Disordered" evidence="2">
    <location>
        <begin position="1404"/>
        <end position="1462"/>
    </location>
</feature>
<feature type="compositionally biased region" description="Low complexity" evidence="2">
    <location>
        <begin position="1980"/>
        <end position="1997"/>
    </location>
</feature>
<feature type="region of interest" description="Disordered" evidence="2">
    <location>
        <begin position="167"/>
        <end position="198"/>
    </location>
</feature>
<evidence type="ECO:0000259" key="3">
    <source>
        <dbReference type="Pfam" id="PF15232"/>
    </source>
</evidence>
<gene>
    <name evidence="4" type="ORF">FSCOSCO3_A035422</name>
</gene>
<feature type="compositionally biased region" description="Basic and acidic residues" evidence="2">
    <location>
        <begin position="748"/>
        <end position="770"/>
    </location>
</feature>
<dbReference type="EMBL" id="CAWUFR010000052">
    <property type="protein sequence ID" value="CAK6961765.1"/>
    <property type="molecule type" value="Genomic_DNA"/>
</dbReference>
<dbReference type="Pfam" id="PF15232">
    <property type="entry name" value="DUF4585"/>
    <property type="match status" value="1"/>
</dbReference>
<feature type="compositionally biased region" description="Basic residues" evidence="2">
    <location>
        <begin position="1822"/>
        <end position="1835"/>
    </location>
</feature>
<feature type="compositionally biased region" description="Basic and acidic residues" evidence="2">
    <location>
        <begin position="1926"/>
        <end position="1961"/>
    </location>
</feature>
<dbReference type="PANTHER" id="PTHR33775">
    <property type="entry name" value="CARDIAC-ENRICHED FHL2-INTERACTING PROTEIN-RELATED"/>
    <property type="match status" value="1"/>
</dbReference>
<reference evidence="4 5" key="1">
    <citation type="submission" date="2024-01" db="EMBL/GenBank/DDBJ databases">
        <authorList>
            <person name="Alioto T."/>
            <person name="Alioto T."/>
            <person name="Gomez Garrido J."/>
        </authorList>
    </citation>
    <scope>NUCLEOTIDE SEQUENCE [LARGE SCALE GENOMIC DNA]</scope>
</reference>
<feature type="compositionally biased region" description="Basic and acidic residues" evidence="2">
    <location>
        <begin position="1430"/>
        <end position="1451"/>
    </location>
</feature>
<feature type="compositionally biased region" description="Polar residues" evidence="2">
    <location>
        <begin position="1790"/>
        <end position="1804"/>
    </location>
</feature>
<feature type="compositionally biased region" description="Polar residues" evidence="2">
    <location>
        <begin position="337"/>
        <end position="358"/>
    </location>
</feature>
<keyword evidence="1" id="KW-0175">Coiled coil</keyword>
<evidence type="ECO:0000256" key="2">
    <source>
        <dbReference type="SAM" id="MobiDB-lite"/>
    </source>
</evidence>
<name>A0AAV1NRX9_SCOSC</name>
<feature type="compositionally biased region" description="Polar residues" evidence="2">
    <location>
        <begin position="1574"/>
        <end position="1587"/>
    </location>
</feature>
<feature type="region of interest" description="Disordered" evidence="2">
    <location>
        <begin position="664"/>
        <end position="707"/>
    </location>
</feature>
<feature type="region of interest" description="Disordered" evidence="2">
    <location>
        <begin position="550"/>
        <end position="572"/>
    </location>
</feature>
<dbReference type="InterPro" id="IPR027838">
    <property type="entry name" value="DUF4585"/>
</dbReference>
<evidence type="ECO:0000313" key="5">
    <source>
        <dbReference type="Proteomes" id="UP001314229"/>
    </source>
</evidence>
<feature type="compositionally biased region" description="Pro residues" evidence="2">
    <location>
        <begin position="289"/>
        <end position="307"/>
    </location>
</feature>
<feature type="region of interest" description="Disordered" evidence="2">
    <location>
        <begin position="1517"/>
        <end position="1559"/>
    </location>
</feature>
<feature type="region of interest" description="Disordered" evidence="2">
    <location>
        <begin position="1164"/>
        <end position="1201"/>
    </location>
</feature>
<feature type="region of interest" description="Disordered" evidence="2">
    <location>
        <begin position="748"/>
        <end position="810"/>
    </location>
</feature>
<feature type="domain" description="DUF4585" evidence="3">
    <location>
        <begin position="2008"/>
        <end position="2078"/>
    </location>
</feature>
<feature type="compositionally biased region" description="Polar residues" evidence="2">
    <location>
        <begin position="1650"/>
        <end position="1663"/>
    </location>
</feature>
<accession>A0AAV1NRX9</accession>